<dbReference type="KEGG" id="acib:ACBT_0565"/>
<protein>
    <submittedName>
        <fullName evidence="1">Uncharacterized protein</fullName>
    </submittedName>
</protein>
<dbReference type="Proteomes" id="UP000509513">
    <property type="component" value="Chromosome"/>
</dbReference>
<dbReference type="RefSeq" id="WP_024775577.1">
    <property type="nucleotide sequence ID" value="NZ_CP054051.1"/>
</dbReference>
<proteinExistence type="predicted"/>
<evidence type="ECO:0000313" key="2">
    <source>
        <dbReference type="Proteomes" id="UP000509513"/>
    </source>
</evidence>
<evidence type="ECO:0000313" key="1">
    <source>
        <dbReference type="EMBL" id="QKJ26519.1"/>
    </source>
</evidence>
<sequence length="65" mass="7990">MDIDFTKEKWTNPISKDKVESIQKRAKLWTELREKYPNDEEIKNLSMEDMSNNDFWFEKYGEKLK</sequence>
<reference evidence="1 2" key="1">
    <citation type="submission" date="2020-05" db="EMBL/GenBank/DDBJ databases">
        <title>Complete genome sequencing of Campylobacter and Arcobacter type strains.</title>
        <authorList>
            <person name="Miller W.G."/>
            <person name="Yee E."/>
        </authorList>
    </citation>
    <scope>NUCLEOTIDE SEQUENCE [LARGE SCALE GENOMIC DNA]</scope>
    <source>
        <strain evidence="1 2">LMG 21996</strain>
    </source>
</reference>
<dbReference type="AlphaFoldDB" id="A0A7L5JN15"/>
<dbReference type="EMBL" id="CP054051">
    <property type="protein sequence ID" value="QKJ26519.1"/>
    <property type="molecule type" value="Genomic_DNA"/>
</dbReference>
<organism evidence="1 2">
    <name type="scientific">Aliarcobacter cibarius</name>
    <dbReference type="NCBI Taxonomy" id="255507"/>
    <lineage>
        <taxon>Bacteria</taxon>
        <taxon>Pseudomonadati</taxon>
        <taxon>Campylobacterota</taxon>
        <taxon>Epsilonproteobacteria</taxon>
        <taxon>Campylobacterales</taxon>
        <taxon>Arcobacteraceae</taxon>
        <taxon>Aliarcobacter</taxon>
    </lineage>
</organism>
<name>A0A7L5JN15_9BACT</name>
<gene>
    <name evidence="1" type="ORF">ACBT_0565</name>
</gene>
<accession>A0A7L5JN15</accession>